<sequence>MSSATSFEPIAIIGMSCEFAGGIHTPTDLWQALEESRDLGSEIPAERTDLLSYCADMLNRDNGEFKRKLIQRGYFLPTSVLDTFDASYFNLSDGEAVTIDPGHRLLMMKFVHLIEDAGYTLEKMRGSRTSVHIGQFSNDHAMGSLRLKPEHRARFHAPHILLYNASARLSYHFDLHGSNLSLDSACSTGLQAIHLGVQGLRTGEADMAVCGSVNTVMTPEQIYHYSMIGASSTDGRSRAFSIDANGYAKGEGLGLVLLKRLSDAERDGDKIYCILHDVLSNHDGSEGKSGYVVPAAAGQARLLGEIYARTQYDRNHIFYVEAHGTGTQVGDPTEANTIGEFFQRSPFDPPLLIGSVKSNIGHTEGTSGIAALIKVILCMKHRAIPPNMHFKAYNPKIEADRFNLHVVQTMTAFPPLHIDDEKEHPVAIGISSFGIGGNNAHAIVEEYHPKVRSIHTNGHVNEELLQQHGLFIFSTKSSDSLYKQVVSFNEWLKQIEPQDDERSFLARISQQLLLKRTISHEHLAIFVSANRAELQQQLDLFLQKQSTPGLLVTRRVSSNCPRICFVFSGQGPQWWAMGRELYSSEPIFRQWIQRINEEFIKINGGEFNLVNEMIEKTEKESRVNDTNIAQPALFAVQVGLAAVLVSWHIFPSAIVSHSAGEQAAAFISGRVSLNEAVRIVYNRSRLQHRNTRQ</sequence>
<dbReference type="InterPro" id="IPR050091">
    <property type="entry name" value="PKS_NRPS_Biosynth_Enz"/>
</dbReference>
<dbReference type="CDD" id="cd00833">
    <property type="entry name" value="PKS"/>
    <property type="match status" value="1"/>
</dbReference>
<dbReference type="SUPFAM" id="SSF52151">
    <property type="entry name" value="FabD/lysophospholipase-like"/>
    <property type="match status" value="1"/>
</dbReference>
<dbReference type="Proteomes" id="UP000663874">
    <property type="component" value="Unassembled WGS sequence"/>
</dbReference>
<dbReference type="GO" id="GO:0004315">
    <property type="term" value="F:3-oxoacyl-[acyl-carrier-protein] synthase activity"/>
    <property type="evidence" value="ECO:0007669"/>
    <property type="project" value="InterPro"/>
</dbReference>
<dbReference type="InterPro" id="IPR020841">
    <property type="entry name" value="PKS_Beta-ketoAc_synthase_dom"/>
</dbReference>
<reference evidence="5" key="1">
    <citation type="submission" date="2021-02" db="EMBL/GenBank/DDBJ databases">
        <authorList>
            <person name="Nowell W R."/>
        </authorList>
    </citation>
    <scope>NUCLEOTIDE SEQUENCE</scope>
</reference>
<dbReference type="InterPro" id="IPR014031">
    <property type="entry name" value="Ketoacyl_synth_C"/>
</dbReference>
<gene>
    <name evidence="5" type="ORF">FNK824_LOCUS33006</name>
</gene>
<dbReference type="Gene3D" id="3.40.366.10">
    <property type="entry name" value="Malonyl-Coenzyme A Acyl Carrier Protein, domain 2"/>
    <property type="match status" value="1"/>
</dbReference>
<protein>
    <recommendedName>
        <fullName evidence="4">Ketosynthase family 3 (KS3) domain-containing protein</fullName>
    </recommendedName>
</protein>
<name>A0A819XBK5_9BILA</name>
<accession>A0A819XBK5</accession>
<dbReference type="Gene3D" id="3.40.47.10">
    <property type="match status" value="1"/>
</dbReference>
<evidence type="ECO:0000256" key="1">
    <source>
        <dbReference type="ARBA" id="ARBA00022450"/>
    </source>
</evidence>
<dbReference type="InterPro" id="IPR032821">
    <property type="entry name" value="PKS_assoc"/>
</dbReference>
<evidence type="ECO:0000256" key="3">
    <source>
        <dbReference type="ARBA" id="ARBA00022679"/>
    </source>
</evidence>
<dbReference type="SMART" id="SM00827">
    <property type="entry name" value="PKS_AT"/>
    <property type="match status" value="1"/>
</dbReference>
<dbReference type="Pfam" id="PF00109">
    <property type="entry name" value="ketoacyl-synt"/>
    <property type="match status" value="1"/>
</dbReference>
<keyword evidence="2" id="KW-0597">Phosphoprotein</keyword>
<dbReference type="InterPro" id="IPR014043">
    <property type="entry name" value="Acyl_transferase_dom"/>
</dbReference>
<dbReference type="EMBL" id="CAJOBE010011719">
    <property type="protein sequence ID" value="CAF4136904.1"/>
    <property type="molecule type" value="Genomic_DNA"/>
</dbReference>
<dbReference type="InterPro" id="IPR001227">
    <property type="entry name" value="Ac_transferase_dom_sf"/>
</dbReference>
<proteinExistence type="predicted"/>
<comment type="caution">
    <text evidence="5">The sequence shown here is derived from an EMBL/GenBank/DDBJ whole genome shotgun (WGS) entry which is preliminary data.</text>
</comment>
<dbReference type="InterPro" id="IPR016039">
    <property type="entry name" value="Thiolase-like"/>
</dbReference>
<organism evidence="5 6">
    <name type="scientific">Rotaria sordida</name>
    <dbReference type="NCBI Taxonomy" id="392033"/>
    <lineage>
        <taxon>Eukaryota</taxon>
        <taxon>Metazoa</taxon>
        <taxon>Spiralia</taxon>
        <taxon>Gnathifera</taxon>
        <taxon>Rotifera</taxon>
        <taxon>Eurotatoria</taxon>
        <taxon>Bdelloidea</taxon>
        <taxon>Philodinida</taxon>
        <taxon>Philodinidae</taxon>
        <taxon>Rotaria</taxon>
    </lineage>
</organism>
<evidence type="ECO:0000313" key="5">
    <source>
        <dbReference type="EMBL" id="CAF4136904.1"/>
    </source>
</evidence>
<dbReference type="PROSITE" id="PS00606">
    <property type="entry name" value="KS3_1"/>
    <property type="match status" value="1"/>
</dbReference>
<dbReference type="PROSITE" id="PS52004">
    <property type="entry name" value="KS3_2"/>
    <property type="match status" value="1"/>
</dbReference>
<dbReference type="GO" id="GO:0006633">
    <property type="term" value="P:fatty acid biosynthetic process"/>
    <property type="evidence" value="ECO:0007669"/>
    <property type="project" value="InterPro"/>
</dbReference>
<dbReference type="PANTHER" id="PTHR43775:SF37">
    <property type="entry name" value="SI:DKEY-61P9.11"/>
    <property type="match status" value="1"/>
</dbReference>
<dbReference type="Pfam" id="PF00698">
    <property type="entry name" value="Acyl_transf_1"/>
    <property type="match status" value="1"/>
</dbReference>
<dbReference type="InterPro" id="IPR014030">
    <property type="entry name" value="Ketoacyl_synth_N"/>
</dbReference>
<evidence type="ECO:0000256" key="2">
    <source>
        <dbReference type="ARBA" id="ARBA00022553"/>
    </source>
</evidence>
<dbReference type="Pfam" id="PF02801">
    <property type="entry name" value="Ketoacyl-synt_C"/>
    <property type="match status" value="1"/>
</dbReference>
<evidence type="ECO:0000313" key="6">
    <source>
        <dbReference type="Proteomes" id="UP000663874"/>
    </source>
</evidence>
<dbReference type="PANTHER" id="PTHR43775">
    <property type="entry name" value="FATTY ACID SYNTHASE"/>
    <property type="match status" value="1"/>
</dbReference>
<feature type="domain" description="Ketosynthase family 3 (KS3)" evidence="4">
    <location>
        <begin position="7"/>
        <end position="446"/>
    </location>
</feature>
<dbReference type="Pfam" id="PF16197">
    <property type="entry name" value="KAsynt_C_assoc"/>
    <property type="match status" value="1"/>
</dbReference>
<dbReference type="AlphaFoldDB" id="A0A819XBK5"/>
<evidence type="ECO:0000259" key="4">
    <source>
        <dbReference type="PROSITE" id="PS52004"/>
    </source>
</evidence>
<dbReference type="SMART" id="SM00825">
    <property type="entry name" value="PKS_KS"/>
    <property type="match status" value="1"/>
</dbReference>
<keyword evidence="1" id="KW-0596">Phosphopantetheine</keyword>
<dbReference type="GO" id="GO:0004312">
    <property type="term" value="F:fatty acid synthase activity"/>
    <property type="evidence" value="ECO:0007669"/>
    <property type="project" value="TreeGrafter"/>
</dbReference>
<keyword evidence="3" id="KW-0808">Transferase</keyword>
<dbReference type="InterPro" id="IPR016035">
    <property type="entry name" value="Acyl_Trfase/lysoPLipase"/>
</dbReference>
<dbReference type="SUPFAM" id="SSF53901">
    <property type="entry name" value="Thiolase-like"/>
    <property type="match status" value="1"/>
</dbReference>
<feature type="non-terminal residue" evidence="5">
    <location>
        <position position="693"/>
    </location>
</feature>
<dbReference type="InterPro" id="IPR018201">
    <property type="entry name" value="Ketoacyl_synth_AS"/>
</dbReference>